<evidence type="ECO:0000313" key="6">
    <source>
        <dbReference type="EMBL" id="GGQ04802.1"/>
    </source>
</evidence>
<comment type="caution">
    <text evidence="6">The sequence shown here is derived from an EMBL/GenBank/DDBJ whole genome shotgun (WGS) entry which is preliminary data.</text>
</comment>
<feature type="domain" description="HTH tetR-type" evidence="5">
    <location>
        <begin position="8"/>
        <end position="68"/>
    </location>
</feature>
<protein>
    <submittedName>
        <fullName evidence="6">TetR family transcriptional regulator</fullName>
    </submittedName>
</protein>
<dbReference type="InterPro" id="IPR001647">
    <property type="entry name" value="HTH_TetR"/>
</dbReference>
<evidence type="ECO:0000256" key="1">
    <source>
        <dbReference type="ARBA" id="ARBA00023015"/>
    </source>
</evidence>
<accession>A0ABQ2R208</accession>
<dbReference type="PROSITE" id="PS50977">
    <property type="entry name" value="HTH_TETR_2"/>
    <property type="match status" value="1"/>
</dbReference>
<dbReference type="PANTHER" id="PTHR47506">
    <property type="entry name" value="TRANSCRIPTIONAL REGULATORY PROTEIN"/>
    <property type="match status" value="1"/>
</dbReference>
<organism evidence="6 7">
    <name type="scientific">Shewanella litoralis</name>
    <dbReference type="NCBI Taxonomy" id="2282700"/>
    <lineage>
        <taxon>Bacteria</taxon>
        <taxon>Pseudomonadati</taxon>
        <taxon>Pseudomonadota</taxon>
        <taxon>Gammaproteobacteria</taxon>
        <taxon>Alteromonadales</taxon>
        <taxon>Shewanellaceae</taxon>
        <taxon>Shewanella</taxon>
    </lineage>
</organism>
<dbReference type="Proteomes" id="UP000619118">
    <property type="component" value="Unassembled WGS sequence"/>
</dbReference>
<dbReference type="EMBL" id="BMQX01000001">
    <property type="protein sequence ID" value="GGQ04802.1"/>
    <property type="molecule type" value="Genomic_DNA"/>
</dbReference>
<gene>
    <name evidence="6" type="ORF">GCM10009411_02490</name>
</gene>
<feature type="DNA-binding region" description="H-T-H motif" evidence="4">
    <location>
        <begin position="31"/>
        <end position="50"/>
    </location>
</feature>
<dbReference type="RefSeq" id="WP_160052079.1">
    <property type="nucleotide sequence ID" value="NZ_BMQX01000001.1"/>
</dbReference>
<dbReference type="Gene3D" id="1.10.10.60">
    <property type="entry name" value="Homeodomain-like"/>
    <property type="match status" value="1"/>
</dbReference>
<dbReference type="SUPFAM" id="SSF48498">
    <property type="entry name" value="Tetracyclin repressor-like, C-terminal domain"/>
    <property type="match status" value="1"/>
</dbReference>
<name>A0ABQ2R208_9GAMM</name>
<keyword evidence="7" id="KW-1185">Reference proteome</keyword>
<evidence type="ECO:0000256" key="2">
    <source>
        <dbReference type="ARBA" id="ARBA00023125"/>
    </source>
</evidence>
<dbReference type="SUPFAM" id="SSF46689">
    <property type="entry name" value="Homeodomain-like"/>
    <property type="match status" value="1"/>
</dbReference>
<dbReference type="Gene3D" id="1.10.357.10">
    <property type="entry name" value="Tetracycline Repressor, domain 2"/>
    <property type="match status" value="1"/>
</dbReference>
<evidence type="ECO:0000313" key="7">
    <source>
        <dbReference type="Proteomes" id="UP000619118"/>
    </source>
</evidence>
<keyword evidence="2 4" id="KW-0238">DNA-binding</keyword>
<keyword evidence="3" id="KW-0804">Transcription</keyword>
<evidence type="ECO:0000256" key="3">
    <source>
        <dbReference type="ARBA" id="ARBA00023163"/>
    </source>
</evidence>
<sequence length="202" mass="22164">MKAGRKRAFDKNEVIDKAMRLFWQNGYSGTSVAMLSAELGLNTSSLYATFGSKEQLFKDALHHYIEQYVEPNYAQLQPTSTASLKTQLQACFHGLITLFTNDETPKGCLLVKSVNESDSVAFPQEALTFIRESGIKNVTRLVTLMGAKIDNADLPEGQTAQTLAKYLLSVSYGLAVQAKSGHPASALYPVFDYALLSIPESK</sequence>
<dbReference type="PANTHER" id="PTHR47506:SF1">
    <property type="entry name" value="HTH-TYPE TRANSCRIPTIONAL REGULATOR YJDC"/>
    <property type="match status" value="1"/>
</dbReference>
<reference evidence="7" key="1">
    <citation type="journal article" date="2019" name="Int. J. Syst. Evol. Microbiol.">
        <title>The Global Catalogue of Microorganisms (GCM) 10K type strain sequencing project: providing services to taxonomists for standard genome sequencing and annotation.</title>
        <authorList>
            <consortium name="The Broad Institute Genomics Platform"/>
            <consortium name="The Broad Institute Genome Sequencing Center for Infectious Disease"/>
            <person name="Wu L."/>
            <person name="Ma J."/>
        </authorList>
    </citation>
    <scope>NUCLEOTIDE SEQUENCE [LARGE SCALE GENOMIC DNA]</scope>
    <source>
        <strain evidence="7">JCM 32306</strain>
    </source>
</reference>
<proteinExistence type="predicted"/>
<dbReference type="InterPro" id="IPR009057">
    <property type="entry name" value="Homeodomain-like_sf"/>
</dbReference>
<dbReference type="InterPro" id="IPR036271">
    <property type="entry name" value="Tet_transcr_reg_TetR-rel_C_sf"/>
</dbReference>
<keyword evidence="1" id="KW-0805">Transcription regulation</keyword>
<dbReference type="PRINTS" id="PR00455">
    <property type="entry name" value="HTHTETR"/>
</dbReference>
<evidence type="ECO:0000259" key="5">
    <source>
        <dbReference type="PROSITE" id="PS50977"/>
    </source>
</evidence>
<evidence type="ECO:0000256" key="4">
    <source>
        <dbReference type="PROSITE-ProRule" id="PRU00335"/>
    </source>
</evidence>
<dbReference type="Pfam" id="PF00440">
    <property type="entry name" value="TetR_N"/>
    <property type="match status" value="1"/>
</dbReference>